<keyword evidence="2" id="KW-0732">Signal</keyword>
<dbReference type="Proteomes" id="UP000077787">
    <property type="component" value="Chromosome"/>
</dbReference>
<accession>A0A172WL41</accession>
<evidence type="ECO:0000256" key="1">
    <source>
        <dbReference type="SAM" id="MobiDB-lite"/>
    </source>
</evidence>
<sequence length="63" mass="6802">MLAISFFRLRLHLAGVAALIASKLAPTKSLQLVQVAPVELPRESGRQIGRKLPSAKQRPQGAD</sequence>
<gene>
    <name evidence="3" type="ORF">PS273GM_02975</name>
</gene>
<evidence type="ECO:0008006" key="5">
    <source>
        <dbReference type="Google" id="ProtNLM"/>
    </source>
</evidence>
<feature type="signal peptide" evidence="2">
    <location>
        <begin position="1"/>
        <end position="17"/>
    </location>
</feature>
<reference evidence="3 4" key="1">
    <citation type="submission" date="2016-05" db="EMBL/GenBank/DDBJ databases">
        <title>Genome sequence of Pseudomonas stutzeri 273 and identification of the exopolysaccharide biosynthesis locus.</title>
        <authorList>
            <person name="Wu S."/>
            <person name="Sun C."/>
        </authorList>
    </citation>
    <scope>NUCLEOTIDE SEQUENCE [LARGE SCALE GENOMIC DNA]</scope>
    <source>
        <strain evidence="3 4">273</strain>
    </source>
</reference>
<feature type="region of interest" description="Disordered" evidence="1">
    <location>
        <begin position="44"/>
        <end position="63"/>
    </location>
</feature>
<protein>
    <recommendedName>
        <fullName evidence="5">Secreted protein</fullName>
    </recommendedName>
</protein>
<dbReference type="EMBL" id="CP015641">
    <property type="protein sequence ID" value="ANF24181.1"/>
    <property type="molecule type" value="Genomic_DNA"/>
</dbReference>
<name>A0A172WL41_STUST</name>
<proteinExistence type="predicted"/>
<dbReference type="AlphaFoldDB" id="A0A172WL41"/>
<evidence type="ECO:0000313" key="3">
    <source>
        <dbReference type="EMBL" id="ANF24181.1"/>
    </source>
</evidence>
<evidence type="ECO:0000256" key="2">
    <source>
        <dbReference type="SAM" id="SignalP"/>
    </source>
</evidence>
<dbReference type="RefSeq" id="WP_045424635.1">
    <property type="nucleotide sequence ID" value="NZ_CP015641.1"/>
</dbReference>
<organism evidence="3 4">
    <name type="scientific">Stutzerimonas stutzeri</name>
    <name type="common">Pseudomonas stutzeri</name>
    <dbReference type="NCBI Taxonomy" id="316"/>
    <lineage>
        <taxon>Bacteria</taxon>
        <taxon>Pseudomonadati</taxon>
        <taxon>Pseudomonadota</taxon>
        <taxon>Gammaproteobacteria</taxon>
        <taxon>Pseudomonadales</taxon>
        <taxon>Pseudomonadaceae</taxon>
        <taxon>Stutzerimonas</taxon>
    </lineage>
</organism>
<feature type="chain" id="PRO_5008002667" description="Secreted protein" evidence="2">
    <location>
        <begin position="18"/>
        <end position="63"/>
    </location>
</feature>
<evidence type="ECO:0000313" key="4">
    <source>
        <dbReference type="Proteomes" id="UP000077787"/>
    </source>
</evidence>